<feature type="transmembrane region" description="Helical" evidence="6">
    <location>
        <begin position="47"/>
        <end position="69"/>
    </location>
</feature>
<gene>
    <name evidence="7" type="ORF">GR197_04405</name>
</gene>
<keyword evidence="2" id="KW-1003">Cell membrane</keyword>
<keyword evidence="5 6" id="KW-0472">Membrane</keyword>
<dbReference type="PANTHER" id="PTHR39087:SF2">
    <property type="entry name" value="UPF0104 MEMBRANE PROTEIN MJ1595"/>
    <property type="match status" value="1"/>
</dbReference>
<evidence type="ECO:0000256" key="4">
    <source>
        <dbReference type="ARBA" id="ARBA00022989"/>
    </source>
</evidence>
<protein>
    <submittedName>
        <fullName evidence="7">UPF0104 family protein</fullName>
    </submittedName>
</protein>
<evidence type="ECO:0000256" key="6">
    <source>
        <dbReference type="SAM" id="Phobius"/>
    </source>
</evidence>
<evidence type="ECO:0000256" key="3">
    <source>
        <dbReference type="ARBA" id="ARBA00022692"/>
    </source>
</evidence>
<feature type="transmembrane region" description="Helical" evidence="6">
    <location>
        <begin position="7"/>
        <end position="27"/>
    </location>
</feature>
<comment type="caution">
    <text evidence="7">The sequence shown here is derived from an EMBL/GenBank/DDBJ whole genome shotgun (WGS) entry which is preliminary data.</text>
</comment>
<keyword evidence="4 6" id="KW-1133">Transmembrane helix</keyword>
<feature type="transmembrane region" description="Helical" evidence="6">
    <location>
        <begin position="198"/>
        <end position="219"/>
    </location>
</feature>
<dbReference type="Proteomes" id="UP000471753">
    <property type="component" value="Unassembled WGS sequence"/>
</dbReference>
<dbReference type="PANTHER" id="PTHR39087">
    <property type="entry name" value="UPF0104 MEMBRANE PROTEIN MJ1595"/>
    <property type="match status" value="1"/>
</dbReference>
<dbReference type="RefSeq" id="WP_164006943.1">
    <property type="nucleotide sequence ID" value="NZ_WUFT01000002.1"/>
</dbReference>
<feature type="transmembrane region" description="Helical" evidence="6">
    <location>
        <begin position="120"/>
        <end position="142"/>
    </location>
</feature>
<feature type="transmembrane region" description="Helical" evidence="6">
    <location>
        <begin position="81"/>
        <end position="100"/>
    </location>
</feature>
<dbReference type="Pfam" id="PF03706">
    <property type="entry name" value="LPG_synthase_TM"/>
    <property type="match status" value="1"/>
</dbReference>
<keyword evidence="3 6" id="KW-0812">Transmembrane</keyword>
<name>A0A7K3U8T4_9HYPH</name>
<feature type="transmembrane region" description="Helical" evidence="6">
    <location>
        <begin position="271"/>
        <end position="295"/>
    </location>
</feature>
<dbReference type="InterPro" id="IPR022791">
    <property type="entry name" value="L-PG_synthase/AglD"/>
</dbReference>
<reference evidence="7 8" key="1">
    <citation type="submission" date="2019-12" db="EMBL/GenBank/DDBJ databases">
        <title>Rhizobium genotypes associated with high levels of biological nitrogen fixation by grain legumes in a temperate-maritime cropping system.</title>
        <authorList>
            <person name="Maluk M."/>
            <person name="Francesc Ferrando Molina F."/>
            <person name="Lopez Del Egido L."/>
            <person name="Lafos M."/>
            <person name="Langarica-Fuentes A."/>
            <person name="Gebre Yohannes G."/>
            <person name="Young M.W."/>
            <person name="Martin P."/>
            <person name="Gantlett R."/>
            <person name="Kenicer G."/>
            <person name="Hawes C."/>
            <person name="Begg G.S."/>
            <person name="Quilliam R.S."/>
            <person name="Squire G.R."/>
            <person name="Poole P.S."/>
            <person name="Young P.W."/>
            <person name="Iannetta P.M."/>
            <person name="James E.K."/>
        </authorList>
    </citation>
    <scope>NUCLEOTIDE SEQUENCE [LARGE SCALE GENOMIC DNA]</scope>
    <source>
        <strain evidence="7 8">JHI366</strain>
    </source>
</reference>
<evidence type="ECO:0000313" key="8">
    <source>
        <dbReference type="Proteomes" id="UP000471753"/>
    </source>
</evidence>
<proteinExistence type="predicted"/>
<evidence type="ECO:0000256" key="1">
    <source>
        <dbReference type="ARBA" id="ARBA00004651"/>
    </source>
</evidence>
<accession>A0A7K3U8T4</accession>
<sequence>MSLKSMIWNGLLVAALGFAVFLLYRIFEQYSLDQIVQSVRSIPLSSFCTALLFAAASYLCLGCFDLLAIRSLGKSLPYPKIALASFISLSLGHNIGFAGLSSGAFRYRYYSRWGLTTEDVAKIILFCGVTVGLGLITLGGLAMIINPGDAGRLLRLDPASVRIFGLLALIVPVVYAGLAFFIRSKLRLWRWSFQLPRFSIAVAQVGLGTINFVFVSACLHQMLSAFGDVAFFRSVTAYVLANSAILATHVPGGLGVLEATVSYAVPKEASIGALIAFRCVYFFIPLALGATLLAISEVVFRRRSRGASETADEGAEAQSA</sequence>
<evidence type="ECO:0000256" key="5">
    <source>
        <dbReference type="ARBA" id="ARBA00023136"/>
    </source>
</evidence>
<comment type="subcellular location">
    <subcellularLocation>
        <location evidence="1">Cell membrane</location>
        <topology evidence="1">Multi-pass membrane protein</topology>
    </subcellularLocation>
</comment>
<evidence type="ECO:0000256" key="2">
    <source>
        <dbReference type="ARBA" id="ARBA00022475"/>
    </source>
</evidence>
<organism evidence="7 8">
    <name type="scientific">Rhizobium phaseoli</name>
    <dbReference type="NCBI Taxonomy" id="396"/>
    <lineage>
        <taxon>Bacteria</taxon>
        <taxon>Pseudomonadati</taxon>
        <taxon>Pseudomonadota</taxon>
        <taxon>Alphaproteobacteria</taxon>
        <taxon>Hyphomicrobiales</taxon>
        <taxon>Rhizobiaceae</taxon>
        <taxon>Rhizobium/Agrobacterium group</taxon>
        <taxon>Rhizobium</taxon>
    </lineage>
</organism>
<evidence type="ECO:0000313" key="7">
    <source>
        <dbReference type="EMBL" id="NEJ69781.1"/>
    </source>
</evidence>
<dbReference type="AlphaFoldDB" id="A0A7K3U8T4"/>
<feature type="transmembrane region" description="Helical" evidence="6">
    <location>
        <begin position="163"/>
        <end position="182"/>
    </location>
</feature>
<dbReference type="EMBL" id="WUFT01000002">
    <property type="protein sequence ID" value="NEJ69781.1"/>
    <property type="molecule type" value="Genomic_DNA"/>
</dbReference>
<dbReference type="GO" id="GO:0005886">
    <property type="term" value="C:plasma membrane"/>
    <property type="evidence" value="ECO:0007669"/>
    <property type="project" value="UniProtKB-SubCell"/>
</dbReference>